<feature type="region of interest" description="Disordered" evidence="1">
    <location>
        <begin position="1"/>
        <end position="23"/>
    </location>
</feature>
<dbReference type="Proteomes" id="UP000319976">
    <property type="component" value="Chromosome"/>
</dbReference>
<protein>
    <submittedName>
        <fullName evidence="2">Uncharacterized protein</fullName>
    </submittedName>
</protein>
<sequence length="87" mass="10025">MTNLSQEQIEALGQHPEGIEVQDPGTNKVYFLTDAELYKEAQEALRKQQDLEALREGIADWQAGRVRPYEEVDREMREKLGLPPRNS</sequence>
<proteinExistence type="predicted"/>
<evidence type="ECO:0000313" key="2">
    <source>
        <dbReference type="EMBL" id="QDT64077.1"/>
    </source>
</evidence>
<evidence type="ECO:0000313" key="3">
    <source>
        <dbReference type="Proteomes" id="UP000319976"/>
    </source>
</evidence>
<evidence type="ECO:0000256" key="1">
    <source>
        <dbReference type="SAM" id="MobiDB-lite"/>
    </source>
</evidence>
<keyword evidence="3" id="KW-1185">Reference proteome</keyword>
<accession>A0A517T6U5</accession>
<dbReference type="AlphaFoldDB" id="A0A517T6U5"/>
<dbReference type="OrthoDB" id="296973at2"/>
<organism evidence="2 3">
    <name type="scientific">Calycomorphotria hydatis</name>
    <dbReference type="NCBI Taxonomy" id="2528027"/>
    <lineage>
        <taxon>Bacteria</taxon>
        <taxon>Pseudomonadati</taxon>
        <taxon>Planctomycetota</taxon>
        <taxon>Planctomycetia</taxon>
        <taxon>Planctomycetales</taxon>
        <taxon>Planctomycetaceae</taxon>
        <taxon>Calycomorphotria</taxon>
    </lineage>
</organism>
<dbReference type="KEGG" id="chya:V22_13080"/>
<name>A0A517T6U5_9PLAN</name>
<dbReference type="RefSeq" id="WP_145260945.1">
    <property type="nucleotide sequence ID" value="NZ_CP036316.1"/>
</dbReference>
<dbReference type="EMBL" id="CP036316">
    <property type="protein sequence ID" value="QDT64077.1"/>
    <property type="molecule type" value="Genomic_DNA"/>
</dbReference>
<gene>
    <name evidence="2" type="ORF">V22_13080</name>
</gene>
<reference evidence="2 3" key="1">
    <citation type="submission" date="2019-02" db="EMBL/GenBank/DDBJ databases">
        <title>Deep-cultivation of Planctomycetes and their phenomic and genomic characterization uncovers novel biology.</title>
        <authorList>
            <person name="Wiegand S."/>
            <person name="Jogler M."/>
            <person name="Boedeker C."/>
            <person name="Pinto D."/>
            <person name="Vollmers J."/>
            <person name="Rivas-Marin E."/>
            <person name="Kohn T."/>
            <person name="Peeters S.H."/>
            <person name="Heuer A."/>
            <person name="Rast P."/>
            <person name="Oberbeckmann S."/>
            <person name="Bunk B."/>
            <person name="Jeske O."/>
            <person name="Meyerdierks A."/>
            <person name="Storesund J.E."/>
            <person name="Kallscheuer N."/>
            <person name="Luecker S."/>
            <person name="Lage O.M."/>
            <person name="Pohl T."/>
            <person name="Merkel B.J."/>
            <person name="Hornburger P."/>
            <person name="Mueller R.-W."/>
            <person name="Bruemmer F."/>
            <person name="Labrenz M."/>
            <person name="Spormann A.M."/>
            <person name="Op den Camp H."/>
            <person name="Overmann J."/>
            <person name="Amann R."/>
            <person name="Jetten M.S.M."/>
            <person name="Mascher T."/>
            <person name="Medema M.H."/>
            <person name="Devos D.P."/>
            <person name="Kaster A.-K."/>
            <person name="Ovreas L."/>
            <person name="Rohde M."/>
            <person name="Galperin M.Y."/>
            <person name="Jogler C."/>
        </authorList>
    </citation>
    <scope>NUCLEOTIDE SEQUENCE [LARGE SCALE GENOMIC DNA]</scope>
    <source>
        <strain evidence="2 3">V22</strain>
    </source>
</reference>